<accession>A0A840AL88</accession>
<dbReference type="EMBL" id="JACIDS010000002">
    <property type="protein sequence ID" value="MBB3930023.1"/>
    <property type="molecule type" value="Genomic_DNA"/>
</dbReference>
<comment type="caution">
    <text evidence="1">The sequence shown here is derived from an EMBL/GenBank/DDBJ whole genome shotgun (WGS) entry which is preliminary data.</text>
</comment>
<gene>
    <name evidence="1" type="ORF">GGR25_001062</name>
</gene>
<proteinExistence type="predicted"/>
<dbReference type="Proteomes" id="UP000553963">
    <property type="component" value="Unassembled WGS sequence"/>
</dbReference>
<protein>
    <submittedName>
        <fullName evidence="1">Uncharacterized protein</fullName>
    </submittedName>
</protein>
<evidence type="ECO:0000313" key="1">
    <source>
        <dbReference type="EMBL" id="MBB3930023.1"/>
    </source>
</evidence>
<name>A0A840AL88_9HYPH</name>
<reference evidence="1 2" key="1">
    <citation type="submission" date="2020-08" db="EMBL/GenBank/DDBJ databases">
        <title>Genomic Encyclopedia of Type Strains, Phase IV (KMG-IV): sequencing the most valuable type-strain genomes for metagenomic binning, comparative biology and taxonomic classification.</title>
        <authorList>
            <person name="Goeker M."/>
        </authorList>
    </citation>
    <scope>NUCLEOTIDE SEQUENCE [LARGE SCALE GENOMIC DNA]</scope>
    <source>
        <strain evidence="1 2">DSM 25966</strain>
    </source>
</reference>
<sequence>MKSRLFYIGLASVVVVGIVASRAFGDDDSDDRRGAFSKCVEVFQQKYATNSNEPTEPTETQEMERLEAAYPDIDDESNVSIERNAQGYFIVAAVPFYMVNVSLESPFNILNMHCLAKRGGQDGWSAKVWIQ</sequence>
<dbReference type="AlphaFoldDB" id="A0A840AL88"/>
<dbReference type="RefSeq" id="WP_183397722.1">
    <property type="nucleotide sequence ID" value="NZ_JACIDS010000002.1"/>
</dbReference>
<evidence type="ECO:0000313" key="2">
    <source>
        <dbReference type="Proteomes" id="UP000553963"/>
    </source>
</evidence>
<keyword evidence="2" id="KW-1185">Reference proteome</keyword>
<organism evidence="1 2">
    <name type="scientific">Kaistia hirudinis</name>
    <dbReference type="NCBI Taxonomy" id="1293440"/>
    <lineage>
        <taxon>Bacteria</taxon>
        <taxon>Pseudomonadati</taxon>
        <taxon>Pseudomonadota</taxon>
        <taxon>Alphaproteobacteria</taxon>
        <taxon>Hyphomicrobiales</taxon>
        <taxon>Kaistiaceae</taxon>
        <taxon>Kaistia</taxon>
    </lineage>
</organism>